<dbReference type="Pfam" id="PF13181">
    <property type="entry name" value="TPR_8"/>
    <property type="match status" value="2"/>
</dbReference>
<evidence type="ECO:0000256" key="1">
    <source>
        <dbReference type="ARBA" id="ARBA00022679"/>
    </source>
</evidence>
<dbReference type="Proteomes" id="UP000029640">
    <property type="component" value="Unassembled WGS sequence"/>
</dbReference>
<keyword evidence="2" id="KW-0802">TPR repeat</keyword>
<dbReference type="AlphaFoldDB" id="A0A095VNM9"/>
<dbReference type="InterPro" id="IPR026634">
    <property type="entry name" value="TPST-like"/>
</dbReference>
<dbReference type="eggNOG" id="COG0457">
    <property type="taxonomic scope" value="Bacteria"/>
</dbReference>
<dbReference type="PANTHER" id="PTHR12788:SF10">
    <property type="entry name" value="PROTEIN-TYROSINE SULFOTRANSFERASE"/>
    <property type="match status" value="1"/>
</dbReference>
<feature type="repeat" description="TPR" evidence="2">
    <location>
        <begin position="39"/>
        <end position="72"/>
    </location>
</feature>
<feature type="repeat" description="TPR" evidence="2">
    <location>
        <begin position="107"/>
        <end position="140"/>
    </location>
</feature>
<dbReference type="Gene3D" id="1.25.40.10">
    <property type="entry name" value="Tetratricopeptide repeat domain"/>
    <property type="match status" value="2"/>
</dbReference>
<dbReference type="RefSeq" id="WP_052094284.1">
    <property type="nucleotide sequence ID" value="NZ_KN234747.1"/>
</dbReference>
<dbReference type="HOGENOM" id="CLU_017034_1_0_6"/>
<dbReference type="SUPFAM" id="SSF52540">
    <property type="entry name" value="P-loop containing nucleoside triphosphate hydrolases"/>
    <property type="match status" value="1"/>
</dbReference>
<dbReference type="PANTHER" id="PTHR12788">
    <property type="entry name" value="PROTEIN-TYROSINE SULFOTRANSFERASE 2"/>
    <property type="match status" value="1"/>
</dbReference>
<dbReference type="EMBL" id="AUVB01000085">
    <property type="protein sequence ID" value="KGE02703.1"/>
    <property type="molecule type" value="Genomic_DNA"/>
</dbReference>
<reference evidence="3 4" key="1">
    <citation type="journal article" date="2014" name="Genome Announc.">
        <title>Genome Sequence of Gammaproteobacterial Pseudohaliea rubra Type Strain DSM 19751, Isolated from Coastal Seawater of the Mediterranean Sea.</title>
        <authorList>
            <person name="Spring S."/>
            <person name="Fiebig A."/>
            <person name="Riedel T."/>
            <person name="Goker M."/>
            <person name="Klenk H.P."/>
        </authorList>
    </citation>
    <scope>NUCLEOTIDE SEQUENCE [LARGE SCALE GENOMIC DNA]</scope>
    <source>
        <strain evidence="3 4">DSM 19751</strain>
    </source>
</reference>
<dbReference type="InterPro" id="IPR019734">
    <property type="entry name" value="TPR_rpt"/>
</dbReference>
<organism evidence="3 4">
    <name type="scientific">Pseudohaliea rubra DSM 19751</name>
    <dbReference type="NCBI Taxonomy" id="1265313"/>
    <lineage>
        <taxon>Bacteria</taxon>
        <taxon>Pseudomonadati</taxon>
        <taxon>Pseudomonadota</taxon>
        <taxon>Gammaproteobacteria</taxon>
        <taxon>Cellvibrionales</taxon>
        <taxon>Halieaceae</taxon>
        <taxon>Pseudohaliea</taxon>
    </lineage>
</organism>
<dbReference type="InterPro" id="IPR027417">
    <property type="entry name" value="P-loop_NTPase"/>
</dbReference>
<gene>
    <name evidence="3" type="ORF">HRUBRA_02681</name>
</gene>
<proteinExistence type="predicted"/>
<dbReference type="GO" id="GO:0008476">
    <property type="term" value="F:protein-tyrosine sulfotransferase activity"/>
    <property type="evidence" value="ECO:0007669"/>
    <property type="project" value="InterPro"/>
</dbReference>
<dbReference type="Pfam" id="PF13469">
    <property type="entry name" value="Sulfotransfer_3"/>
    <property type="match status" value="1"/>
</dbReference>
<accession>A0A095VNM9</accession>
<evidence type="ECO:0000313" key="3">
    <source>
        <dbReference type="EMBL" id="KGE02703.1"/>
    </source>
</evidence>
<sequence>MVESVQALHRRAQRHLNRGEYAPLAACCKAILRQQQDFADAWFLLSVVAEAAGDLPRARDLRTRALELDEGNAEYLAQQARLLSRLNHSAEALVAARAGLAAGPANALGFDTLGVVFSRLARYEEAREALAEAVRLAPENPQYRFNLAAAEQFLGDSAAAETHYRAALALRPDFARAWWALSELRKTGATGDVLPTLEEQAARPDLSAEDALYLGHALAREYELRGAYTAAFTALGRGKAARRERALAGKARDAALFRALGDAFRSAAPERPPRSVDGGTPLFVVGMPRTGTTLVERILTCHEAVRSLGEIQDLAHAVRRSAGDCGSADVLDPAVIEGALAATAGTAAAYYQQATAERLEQAPAPGHYVLDKMPLNALYIGFILRSLPEARIVLLRRDPRDTCLSNYRQLFAVDYSYYDYHYDLEATAHYVAAFEELMAHWLALYGKRIHSLSYEALVAEPEREVRALLDYLELPWEPRCLAFHLNAAGVATPSALQVRKPLYRDALERWRLYEKELAPATAILAAAGVLPPAPGA</sequence>
<keyword evidence="1" id="KW-0808">Transferase</keyword>
<dbReference type="PATRIC" id="fig|1265313.6.peg.2640"/>
<dbReference type="InterPro" id="IPR011990">
    <property type="entry name" value="TPR-like_helical_dom_sf"/>
</dbReference>
<dbReference type="SMART" id="SM00028">
    <property type="entry name" value="TPR"/>
    <property type="match status" value="4"/>
</dbReference>
<keyword evidence="4" id="KW-1185">Reference proteome</keyword>
<dbReference type="SUPFAM" id="SSF48452">
    <property type="entry name" value="TPR-like"/>
    <property type="match status" value="1"/>
</dbReference>
<dbReference type="OrthoDB" id="9815894at2"/>
<evidence type="ECO:0000256" key="2">
    <source>
        <dbReference type="PROSITE-ProRule" id="PRU00339"/>
    </source>
</evidence>
<evidence type="ECO:0000313" key="4">
    <source>
        <dbReference type="Proteomes" id="UP000029640"/>
    </source>
</evidence>
<name>A0A095VNM9_9GAMM</name>
<protein>
    <submittedName>
        <fullName evidence="3">Uncharacterized protein</fullName>
    </submittedName>
</protein>
<dbReference type="STRING" id="1265313.HRUBRA_02681"/>
<comment type="caution">
    <text evidence="3">The sequence shown here is derived from an EMBL/GenBank/DDBJ whole genome shotgun (WGS) entry which is preliminary data.</text>
</comment>
<dbReference type="Gene3D" id="3.40.50.300">
    <property type="entry name" value="P-loop containing nucleotide triphosphate hydrolases"/>
    <property type="match status" value="1"/>
</dbReference>
<dbReference type="PROSITE" id="PS50005">
    <property type="entry name" value="TPR"/>
    <property type="match status" value="2"/>
</dbReference>